<proteinExistence type="predicted"/>
<comment type="caution">
    <text evidence="3">The sequence shown here is derived from an EMBL/GenBank/DDBJ whole genome shotgun (WGS) entry which is preliminary data.</text>
</comment>
<dbReference type="Pfam" id="PF12945">
    <property type="entry name" value="PilZNR"/>
    <property type="match status" value="1"/>
</dbReference>
<accession>A0A644T3J8</accession>
<dbReference type="Pfam" id="PF07238">
    <property type="entry name" value="PilZ"/>
    <property type="match status" value="1"/>
</dbReference>
<reference evidence="3" key="1">
    <citation type="submission" date="2019-08" db="EMBL/GenBank/DDBJ databases">
        <authorList>
            <person name="Kucharzyk K."/>
            <person name="Murdoch R.W."/>
            <person name="Higgins S."/>
            <person name="Loffler F."/>
        </authorList>
    </citation>
    <scope>NUCLEOTIDE SEQUENCE</scope>
</reference>
<dbReference type="GO" id="GO:0035438">
    <property type="term" value="F:cyclic-di-GMP binding"/>
    <property type="evidence" value="ECO:0007669"/>
    <property type="project" value="InterPro"/>
</dbReference>
<dbReference type="InterPro" id="IPR009926">
    <property type="entry name" value="T3SS_YcgR_PilZN"/>
</dbReference>
<sequence>MVEEYPTERYNSRIEDVALNNFTIAMPMRKGQPVYINHSSRIIGKVFAGSVAYQFKSSLLDKRMHPLPVWVVSLPTDVKKIQQRAFVRVDAVLPIMFKLQDDGDDDRPLFSATTKDISGGGLRMIFKESIKLGTRLEVSIELLELGIIETLAEVVRVDRPDETRDLYWIGLKYLNLPETLCNKIIKFVFKKQLEYRQRGI</sequence>
<evidence type="ECO:0000259" key="1">
    <source>
        <dbReference type="Pfam" id="PF07238"/>
    </source>
</evidence>
<feature type="domain" description="Type III secretion system flagellar brake protein YcgR PilZN" evidence="2">
    <location>
        <begin position="7"/>
        <end position="75"/>
    </location>
</feature>
<organism evidence="3">
    <name type="scientific">bioreactor metagenome</name>
    <dbReference type="NCBI Taxonomy" id="1076179"/>
    <lineage>
        <taxon>unclassified sequences</taxon>
        <taxon>metagenomes</taxon>
        <taxon>ecological metagenomes</taxon>
    </lineage>
</organism>
<keyword evidence="3" id="KW-0282">Flagellum</keyword>
<dbReference type="Gene3D" id="2.40.10.220">
    <property type="entry name" value="predicted glycosyltransferase like domains"/>
    <property type="match status" value="1"/>
</dbReference>
<dbReference type="EMBL" id="VSSQ01000012">
    <property type="protein sequence ID" value="MPL60692.1"/>
    <property type="molecule type" value="Genomic_DNA"/>
</dbReference>
<dbReference type="InterPro" id="IPR009875">
    <property type="entry name" value="PilZ_domain"/>
</dbReference>
<name>A0A644T3J8_9ZZZZ</name>
<protein>
    <submittedName>
        <fullName evidence="3">Flagellar brake protein YcgR</fullName>
    </submittedName>
</protein>
<gene>
    <name evidence="3" type="primary">ycgR_2</name>
    <name evidence="3" type="ORF">SDC9_06253</name>
</gene>
<keyword evidence="3" id="KW-0969">Cilium</keyword>
<evidence type="ECO:0000313" key="3">
    <source>
        <dbReference type="EMBL" id="MPL60692.1"/>
    </source>
</evidence>
<dbReference type="AlphaFoldDB" id="A0A644T3J8"/>
<evidence type="ECO:0000259" key="2">
    <source>
        <dbReference type="Pfam" id="PF12945"/>
    </source>
</evidence>
<feature type="domain" description="PilZ" evidence="1">
    <location>
        <begin position="82"/>
        <end position="189"/>
    </location>
</feature>
<keyword evidence="3" id="KW-0966">Cell projection</keyword>